<sequence length="38" mass="4127">MRSCRISKQVLASPDGIIMVRVVLHPSVLPSEAVGPWP</sequence>
<protein>
    <submittedName>
        <fullName evidence="1">Uncharacterized protein</fullName>
    </submittedName>
</protein>
<evidence type="ECO:0000313" key="3">
    <source>
        <dbReference type="Proteomes" id="UP000499080"/>
    </source>
</evidence>
<reference evidence="1 3" key="1">
    <citation type="journal article" date="2019" name="Sci. Rep.">
        <title>Orb-weaving spider Araneus ventricosus genome elucidates the spidroin gene catalogue.</title>
        <authorList>
            <person name="Kono N."/>
            <person name="Nakamura H."/>
            <person name="Ohtoshi R."/>
            <person name="Moran D.A.P."/>
            <person name="Shinohara A."/>
            <person name="Yoshida Y."/>
            <person name="Fujiwara M."/>
            <person name="Mori M."/>
            <person name="Tomita M."/>
            <person name="Arakawa K."/>
        </authorList>
    </citation>
    <scope>NUCLEOTIDE SEQUENCE [LARGE SCALE GENOMIC DNA]</scope>
</reference>
<comment type="caution">
    <text evidence="1">The sequence shown here is derived from an EMBL/GenBank/DDBJ whole genome shotgun (WGS) entry which is preliminary data.</text>
</comment>
<proteinExistence type="predicted"/>
<accession>A0A4Y2MZY8</accession>
<evidence type="ECO:0000313" key="2">
    <source>
        <dbReference type="EMBL" id="GBN32288.1"/>
    </source>
</evidence>
<dbReference type="EMBL" id="BGPR01125489">
    <property type="protein sequence ID" value="GBN32283.1"/>
    <property type="molecule type" value="Genomic_DNA"/>
</dbReference>
<evidence type="ECO:0000313" key="1">
    <source>
        <dbReference type="EMBL" id="GBN32283.1"/>
    </source>
</evidence>
<dbReference type="EMBL" id="BGPR01125491">
    <property type="protein sequence ID" value="GBN32288.1"/>
    <property type="molecule type" value="Genomic_DNA"/>
</dbReference>
<dbReference type="Proteomes" id="UP000499080">
    <property type="component" value="Unassembled WGS sequence"/>
</dbReference>
<name>A0A4Y2MZY8_ARAVE</name>
<organism evidence="1 3">
    <name type="scientific">Araneus ventricosus</name>
    <name type="common">Orbweaver spider</name>
    <name type="synonym">Epeira ventricosa</name>
    <dbReference type="NCBI Taxonomy" id="182803"/>
    <lineage>
        <taxon>Eukaryota</taxon>
        <taxon>Metazoa</taxon>
        <taxon>Ecdysozoa</taxon>
        <taxon>Arthropoda</taxon>
        <taxon>Chelicerata</taxon>
        <taxon>Arachnida</taxon>
        <taxon>Araneae</taxon>
        <taxon>Araneomorphae</taxon>
        <taxon>Entelegynae</taxon>
        <taxon>Araneoidea</taxon>
        <taxon>Araneidae</taxon>
        <taxon>Araneus</taxon>
    </lineage>
</organism>
<gene>
    <name evidence="2" type="ORF">AVEN_192651_1</name>
    <name evidence="1" type="ORF">AVEN_8031_1</name>
</gene>
<keyword evidence="3" id="KW-1185">Reference proteome</keyword>
<dbReference type="AlphaFoldDB" id="A0A4Y2MZY8"/>
<feature type="non-terminal residue" evidence="1">
    <location>
        <position position="38"/>
    </location>
</feature>